<keyword evidence="3" id="KW-1185">Reference proteome</keyword>
<keyword evidence="1" id="KW-1133">Transmembrane helix</keyword>
<proteinExistence type="predicted"/>
<dbReference type="Proteomes" id="UP000537161">
    <property type="component" value="Unassembled WGS sequence"/>
</dbReference>
<comment type="caution">
    <text evidence="2">The sequence shown here is derived from an EMBL/GenBank/DDBJ whole genome shotgun (WGS) entry which is preliminary data.</text>
</comment>
<keyword evidence="1" id="KW-0812">Transmembrane</keyword>
<keyword evidence="1" id="KW-0472">Membrane</keyword>
<feature type="transmembrane region" description="Helical" evidence="1">
    <location>
        <begin position="78"/>
        <end position="99"/>
    </location>
</feature>
<sequence>MATQTYSRIRGASQQTQEAERLLARYPRLAPSELARLIEIFPTVPLIDKAIIIADDQLSKHLAAFHHDHGDKPNVSSAALSLFPILPIVTASAALLWFFG</sequence>
<evidence type="ECO:0000313" key="3">
    <source>
        <dbReference type="Proteomes" id="UP000537161"/>
    </source>
</evidence>
<protein>
    <submittedName>
        <fullName evidence="2">Uncharacterized protein</fullName>
    </submittedName>
</protein>
<name>A0A7W9B3L7_9SPHN</name>
<organism evidence="2 3">
    <name type="scientific">Sphingopyxis panaciterrulae</name>
    <dbReference type="NCBI Taxonomy" id="462372"/>
    <lineage>
        <taxon>Bacteria</taxon>
        <taxon>Pseudomonadati</taxon>
        <taxon>Pseudomonadota</taxon>
        <taxon>Alphaproteobacteria</taxon>
        <taxon>Sphingomonadales</taxon>
        <taxon>Sphingomonadaceae</taxon>
        <taxon>Sphingopyxis</taxon>
    </lineage>
</organism>
<accession>A0A7W9B3L7</accession>
<gene>
    <name evidence="2" type="ORF">FHR21_000928</name>
</gene>
<dbReference type="EMBL" id="JACIJH010000002">
    <property type="protein sequence ID" value="MBB5705595.1"/>
    <property type="molecule type" value="Genomic_DNA"/>
</dbReference>
<reference evidence="2 3" key="1">
    <citation type="submission" date="2020-08" db="EMBL/GenBank/DDBJ databases">
        <title>Genomic Encyclopedia of Type Strains, Phase IV (KMG-IV): sequencing the most valuable type-strain genomes for metagenomic binning, comparative biology and taxonomic classification.</title>
        <authorList>
            <person name="Goeker M."/>
        </authorList>
    </citation>
    <scope>NUCLEOTIDE SEQUENCE [LARGE SCALE GENOMIC DNA]</scope>
    <source>
        <strain evidence="2 3">DSM 27163</strain>
    </source>
</reference>
<dbReference type="RefSeq" id="WP_184095807.1">
    <property type="nucleotide sequence ID" value="NZ_JACIJH010000002.1"/>
</dbReference>
<evidence type="ECO:0000313" key="2">
    <source>
        <dbReference type="EMBL" id="MBB5705595.1"/>
    </source>
</evidence>
<dbReference type="AlphaFoldDB" id="A0A7W9B3L7"/>
<evidence type="ECO:0000256" key="1">
    <source>
        <dbReference type="SAM" id="Phobius"/>
    </source>
</evidence>